<organism evidence="2 3">
    <name type="scientific">Streptomyces nojiriensis</name>
    <dbReference type="NCBI Taxonomy" id="66374"/>
    <lineage>
        <taxon>Bacteria</taxon>
        <taxon>Bacillati</taxon>
        <taxon>Actinomycetota</taxon>
        <taxon>Actinomycetes</taxon>
        <taxon>Kitasatosporales</taxon>
        <taxon>Streptomycetaceae</taxon>
        <taxon>Streptomyces</taxon>
    </lineage>
</organism>
<evidence type="ECO:0000313" key="2">
    <source>
        <dbReference type="EMBL" id="GHI72475.1"/>
    </source>
</evidence>
<sequence length="218" mass="24492">MKTSNDRFRELRQLLRSYEVTGYVFDDTDDRSGAALSAYLRQAAIEPARAAEAAAEIDDLLETGLFNEEIADDVDLLPHIHPPHGKTVEGCLAVIGGHLRKFLAEPAAPSQMPPRTAWEWEERFPDLSQLLGSYFHQDFSMEYSSHREALDDYVSDASDSDLRQLAGEIQEFLILNESDKTLKESAMTLGLGILPPKGVRLRQWLADVREIVLHQARG</sequence>
<dbReference type="EMBL" id="BNEC01000005">
    <property type="protein sequence ID" value="GHI72475.1"/>
    <property type="molecule type" value="Genomic_DNA"/>
</dbReference>
<feature type="domain" description="CdiI immunity protein" evidence="1">
    <location>
        <begin position="123"/>
        <end position="210"/>
    </location>
</feature>
<comment type="caution">
    <text evidence="2">The sequence shown here is derived from an EMBL/GenBank/DDBJ whole genome shotgun (WGS) entry which is preliminary data.</text>
</comment>
<dbReference type="InterPro" id="IPR041129">
    <property type="entry name" value="CdiI_2"/>
</dbReference>
<reference evidence="3" key="1">
    <citation type="submission" date="2023-07" db="EMBL/GenBank/DDBJ databases">
        <title>Whole genome shotgun sequence of Streptomyces nojiriensis NBRC 13794.</title>
        <authorList>
            <person name="Komaki H."/>
            <person name="Tamura T."/>
        </authorList>
    </citation>
    <scope>NUCLEOTIDE SEQUENCE [LARGE SCALE GENOMIC DNA]</scope>
    <source>
        <strain evidence="3">NBRC 13794</strain>
    </source>
</reference>
<proteinExistence type="predicted"/>
<evidence type="ECO:0000259" key="1">
    <source>
        <dbReference type="Pfam" id="PF18593"/>
    </source>
</evidence>
<gene>
    <name evidence="2" type="ORF">Snoj_63930</name>
</gene>
<evidence type="ECO:0000313" key="3">
    <source>
        <dbReference type="Proteomes" id="UP000613974"/>
    </source>
</evidence>
<accession>A0ABQ3SWG9</accession>
<dbReference type="RefSeq" id="WP_189735317.1">
    <property type="nucleotide sequence ID" value="NZ_BMRL01000003.1"/>
</dbReference>
<dbReference type="Pfam" id="PF18593">
    <property type="entry name" value="CdiI_2"/>
    <property type="match status" value="1"/>
</dbReference>
<keyword evidence="3" id="KW-1185">Reference proteome</keyword>
<name>A0ABQ3SWG9_9ACTN</name>
<protein>
    <recommendedName>
        <fullName evidence="1">CdiI immunity protein domain-containing protein</fullName>
    </recommendedName>
</protein>
<dbReference type="Proteomes" id="UP000613974">
    <property type="component" value="Unassembled WGS sequence"/>
</dbReference>
<dbReference type="GeneID" id="95590713"/>